<dbReference type="RefSeq" id="XP_019862223.1">
    <property type="nucleotide sequence ID" value="XM_020006664.1"/>
</dbReference>
<dbReference type="PANTHER" id="PTHR24020">
    <property type="entry name" value="COLLAGEN ALPHA"/>
    <property type="match status" value="1"/>
</dbReference>
<dbReference type="Pfam" id="PF00092">
    <property type="entry name" value="VWA"/>
    <property type="match status" value="1"/>
</dbReference>
<dbReference type="PANTHER" id="PTHR24020:SF20">
    <property type="entry name" value="PH DOMAIN-CONTAINING PROTEIN"/>
    <property type="match status" value="1"/>
</dbReference>
<protein>
    <recommendedName>
        <fullName evidence="1">VWFA domain-containing protein</fullName>
    </recommendedName>
</protein>
<sequence>MIAIVESDLYNSAVTTCDQLKTFAFESHPKCYADNGFCDDILVSPSCQNLLCLSNEVFVWSDFFNKLAILQVPNTFLLCSGSQILKYIRAIPSCAKNGLIQALNDSTDCNAAGLDVVLVLDSSGSIGLDNFERLKTFIIQILSSFTIGPDDTRVGVIRFSTDASIVIPLGSSGFFSELSSRINSISYDGGSTYTDKALLRLLSAFNTARTDEGVPSVAIVFTDGVSNSPSLTRTNARAVHNAGIYTYAFGIGSNIDSEELNYIASGSDYVLNINSFSSSDFETALRPLRTRACMTTSSLSIGNLITGYVGLKAFRLIKFSFPWRLGMTVKLAISAGDFIIRGSFCVPNPTELTQDFVVTSDGSDIDYFVSPELFESSTTVIDDSQQRRKRQAPTNVTDSNLYLSIIGVGNNNRFSLNTTYGDTTDAVSAAGGPTGLASLLISVSLEDKASNNITCTWPKIKLIMMRNYK</sequence>
<evidence type="ECO:0000259" key="1">
    <source>
        <dbReference type="PROSITE" id="PS50234"/>
    </source>
</evidence>
<dbReference type="GeneID" id="109590790"/>
<dbReference type="RefSeq" id="XP_019862224.1">
    <property type="nucleotide sequence ID" value="XM_020006665.1"/>
</dbReference>
<evidence type="ECO:0000313" key="2">
    <source>
        <dbReference type="EnsemblMetazoa" id="XP_019862224.1"/>
    </source>
</evidence>
<name>A0AAN0JZ74_AMPQE</name>
<dbReference type="EnsemblMetazoa" id="XM_020006665.1">
    <property type="protein sequence ID" value="XP_019862224.1"/>
    <property type="gene ID" value="LOC109590790"/>
</dbReference>
<dbReference type="AlphaFoldDB" id="A0AAN0JZ74"/>
<dbReference type="InterPro" id="IPR036465">
    <property type="entry name" value="vWFA_dom_sf"/>
</dbReference>
<evidence type="ECO:0000313" key="3">
    <source>
        <dbReference type="Proteomes" id="UP000007879"/>
    </source>
</evidence>
<keyword evidence="3" id="KW-1185">Reference proteome</keyword>
<dbReference type="PROSITE" id="PS50234">
    <property type="entry name" value="VWFA"/>
    <property type="match status" value="1"/>
</dbReference>
<dbReference type="EnsemblMetazoa" id="XM_020006664.1">
    <property type="protein sequence ID" value="XP_019862223.1"/>
    <property type="gene ID" value="LOC109590790"/>
</dbReference>
<organism evidence="2 3">
    <name type="scientific">Amphimedon queenslandica</name>
    <name type="common">Sponge</name>
    <dbReference type="NCBI Taxonomy" id="400682"/>
    <lineage>
        <taxon>Eukaryota</taxon>
        <taxon>Metazoa</taxon>
        <taxon>Porifera</taxon>
        <taxon>Demospongiae</taxon>
        <taxon>Heteroscleromorpha</taxon>
        <taxon>Haplosclerida</taxon>
        <taxon>Niphatidae</taxon>
        <taxon>Amphimedon</taxon>
    </lineage>
</organism>
<dbReference type="PRINTS" id="PR00453">
    <property type="entry name" value="VWFADOMAIN"/>
</dbReference>
<dbReference type="CDD" id="cd01450">
    <property type="entry name" value="vWFA_subfamily_ECM"/>
    <property type="match status" value="1"/>
</dbReference>
<dbReference type="SUPFAM" id="SSF53300">
    <property type="entry name" value="vWA-like"/>
    <property type="match status" value="1"/>
</dbReference>
<dbReference type="KEGG" id="aqu:109590790"/>
<feature type="domain" description="VWFA" evidence="1">
    <location>
        <begin position="115"/>
        <end position="292"/>
    </location>
</feature>
<dbReference type="InterPro" id="IPR002035">
    <property type="entry name" value="VWF_A"/>
</dbReference>
<dbReference type="Proteomes" id="UP000007879">
    <property type="component" value="Unassembled WGS sequence"/>
</dbReference>
<dbReference type="SMART" id="SM00327">
    <property type="entry name" value="VWA"/>
    <property type="match status" value="1"/>
</dbReference>
<dbReference type="Gene3D" id="3.40.50.410">
    <property type="entry name" value="von Willebrand factor, type A domain"/>
    <property type="match status" value="1"/>
</dbReference>
<accession>A0AAN0JZ74</accession>
<dbReference type="InterPro" id="IPR050525">
    <property type="entry name" value="ECM_Assembly_Org"/>
</dbReference>
<proteinExistence type="predicted"/>
<reference evidence="2" key="2">
    <citation type="submission" date="2024-06" db="UniProtKB">
        <authorList>
            <consortium name="EnsemblMetazoa"/>
        </authorList>
    </citation>
    <scope>IDENTIFICATION</scope>
</reference>
<reference evidence="3" key="1">
    <citation type="journal article" date="2010" name="Nature">
        <title>The Amphimedon queenslandica genome and the evolution of animal complexity.</title>
        <authorList>
            <person name="Srivastava M."/>
            <person name="Simakov O."/>
            <person name="Chapman J."/>
            <person name="Fahey B."/>
            <person name="Gauthier M.E."/>
            <person name="Mitros T."/>
            <person name="Richards G.S."/>
            <person name="Conaco C."/>
            <person name="Dacre M."/>
            <person name="Hellsten U."/>
            <person name="Larroux C."/>
            <person name="Putnam N.H."/>
            <person name="Stanke M."/>
            <person name="Adamska M."/>
            <person name="Darling A."/>
            <person name="Degnan S.M."/>
            <person name="Oakley T.H."/>
            <person name="Plachetzki D.C."/>
            <person name="Zhai Y."/>
            <person name="Adamski M."/>
            <person name="Calcino A."/>
            <person name="Cummins S.F."/>
            <person name="Goodstein D.M."/>
            <person name="Harris C."/>
            <person name="Jackson D.J."/>
            <person name="Leys S.P."/>
            <person name="Shu S."/>
            <person name="Woodcroft B.J."/>
            <person name="Vervoort M."/>
            <person name="Kosik K.S."/>
            <person name="Manning G."/>
            <person name="Degnan B.M."/>
            <person name="Rokhsar D.S."/>
        </authorList>
    </citation>
    <scope>NUCLEOTIDE SEQUENCE [LARGE SCALE GENOMIC DNA]</scope>
</reference>